<comment type="caution">
    <text evidence="4">The sequence shown here is derived from an EMBL/GenBank/DDBJ whole genome shotgun (WGS) entry which is preliminary data.</text>
</comment>
<dbReference type="Proteomes" id="UP001163823">
    <property type="component" value="Chromosome 11"/>
</dbReference>
<dbReference type="PANTHER" id="PTHR31623">
    <property type="entry name" value="F21J9.9"/>
    <property type="match status" value="1"/>
</dbReference>
<evidence type="ECO:0000256" key="2">
    <source>
        <dbReference type="ARBA" id="ARBA00022679"/>
    </source>
</evidence>
<evidence type="ECO:0000256" key="1">
    <source>
        <dbReference type="ARBA" id="ARBA00009861"/>
    </source>
</evidence>
<reference evidence="4" key="1">
    <citation type="journal article" date="2023" name="Science">
        <title>Elucidation of the pathway for biosynthesis of saponin adjuvants from the soapbark tree.</title>
        <authorList>
            <person name="Reed J."/>
            <person name="Orme A."/>
            <person name="El-Demerdash A."/>
            <person name="Owen C."/>
            <person name="Martin L.B.B."/>
            <person name="Misra R.C."/>
            <person name="Kikuchi S."/>
            <person name="Rejzek M."/>
            <person name="Martin A.C."/>
            <person name="Harkess A."/>
            <person name="Leebens-Mack J."/>
            <person name="Louveau T."/>
            <person name="Stephenson M.J."/>
            <person name="Osbourn A."/>
        </authorList>
    </citation>
    <scope>NUCLEOTIDE SEQUENCE</scope>
    <source>
        <strain evidence="4">S10</strain>
    </source>
</reference>
<dbReference type="Gene3D" id="3.30.559.10">
    <property type="entry name" value="Chloramphenicol acetyltransferase-like domain"/>
    <property type="match status" value="2"/>
</dbReference>
<evidence type="ECO:0000313" key="5">
    <source>
        <dbReference type="Proteomes" id="UP001163823"/>
    </source>
</evidence>
<comment type="similarity">
    <text evidence="1">Belongs to the plant acyltransferase family.</text>
</comment>
<sequence>MAFKIEIISREVIKPSHPTPEHLRIYKLSFIDQFAPAVYTPLLLFYPANDVVDKSQLLKKSLSETLTHFYPLAGRVKDNSIIKCNDDGAVYLEAHVNCHLTLILENPVADSLKILHPVNNNNQEEDCPVLLIQASFFACKGLAIGIAVSHKVGDSSTVTTFLKAWSAIALGCITEALKPKYVLSALYPPVEFLIKLPPVQQLKKSKSTIRRYVFNASKIAELKAKVASATVPWPTRVEAVLALLWKCAMAASRSKLGTCRPSAMTQMVNIRKRVVPPLPENSFGNFLGHFTAHEEGIRKTDLQHLVVQLRLGLDEYYEKHVKKLQEDAHLALGEAGKEIVNLLTNEDIDHYTCTSWCRFNIYDIDFGWGRPKWVFSFYEAAIDNSFMFLDTNDGEGVEAWLTLSEEDIPFLENNKELLSFASVNPMILISSTGSKILSSRL</sequence>
<dbReference type="AlphaFoldDB" id="A0AAD7PDD3"/>
<gene>
    <name evidence="4" type="ORF">O6P43_026947</name>
</gene>
<evidence type="ECO:0000313" key="4">
    <source>
        <dbReference type="EMBL" id="KAJ7950804.1"/>
    </source>
</evidence>
<dbReference type="KEGG" id="qsa:O6P43_026947"/>
<dbReference type="PANTHER" id="PTHR31623:SF122">
    <property type="entry name" value="HXXXD-TYPE ACYL-TRANSFERASE FAMILY PROTEIN"/>
    <property type="match status" value="1"/>
</dbReference>
<dbReference type="EMBL" id="JARAOO010000011">
    <property type="protein sequence ID" value="KAJ7950804.1"/>
    <property type="molecule type" value="Genomic_DNA"/>
</dbReference>
<keyword evidence="2" id="KW-0808">Transferase</keyword>
<name>A0AAD7PDD3_QUISA</name>
<dbReference type="Pfam" id="PF02458">
    <property type="entry name" value="Transferase"/>
    <property type="match status" value="1"/>
</dbReference>
<keyword evidence="3" id="KW-0012">Acyltransferase</keyword>
<evidence type="ECO:0000256" key="3">
    <source>
        <dbReference type="ARBA" id="ARBA00023315"/>
    </source>
</evidence>
<accession>A0AAD7PDD3</accession>
<keyword evidence="5" id="KW-1185">Reference proteome</keyword>
<dbReference type="GO" id="GO:0016746">
    <property type="term" value="F:acyltransferase activity"/>
    <property type="evidence" value="ECO:0007669"/>
    <property type="project" value="UniProtKB-KW"/>
</dbReference>
<dbReference type="InterPro" id="IPR023213">
    <property type="entry name" value="CAT-like_dom_sf"/>
</dbReference>
<protein>
    <submittedName>
        <fullName evidence="4">Vinorine synthase-like</fullName>
    </submittedName>
</protein>
<proteinExistence type="inferred from homology"/>
<organism evidence="4 5">
    <name type="scientific">Quillaja saponaria</name>
    <name type="common">Soap bark tree</name>
    <dbReference type="NCBI Taxonomy" id="32244"/>
    <lineage>
        <taxon>Eukaryota</taxon>
        <taxon>Viridiplantae</taxon>
        <taxon>Streptophyta</taxon>
        <taxon>Embryophyta</taxon>
        <taxon>Tracheophyta</taxon>
        <taxon>Spermatophyta</taxon>
        <taxon>Magnoliopsida</taxon>
        <taxon>eudicotyledons</taxon>
        <taxon>Gunneridae</taxon>
        <taxon>Pentapetalae</taxon>
        <taxon>rosids</taxon>
        <taxon>fabids</taxon>
        <taxon>Fabales</taxon>
        <taxon>Quillajaceae</taxon>
        <taxon>Quillaja</taxon>
    </lineage>
</organism>